<protein>
    <submittedName>
        <fullName evidence="2">CHAD domain-containing protein</fullName>
    </submittedName>
</protein>
<dbReference type="Proteomes" id="UP001139414">
    <property type="component" value="Unassembled WGS sequence"/>
</dbReference>
<dbReference type="SMART" id="SM00880">
    <property type="entry name" value="CHAD"/>
    <property type="match status" value="1"/>
</dbReference>
<dbReference type="PANTHER" id="PTHR39339:SF1">
    <property type="entry name" value="CHAD DOMAIN-CONTAINING PROTEIN"/>
    <property type="match status" value="1"/>
</dbReference>
<proteinExistence type="predicted"/>
<reference evidence="2" key="1">
    <citation type="submission" date="2021-10" db="EMBL/GenBank/DDBJ databases">
        <title>Gramella sp. ASW11-100T, isolated from marine sediment.</title>
        <authorList>
            <person name="Xia C."/>
        </authorList>
    </citation>
    <scope>NUCLEOTIDE SEQUENCE</scope>
    <source>
        <strain evidence="2">ASW11-100</strain>
    </source>
</reference>
<dbReference type="RefSeq" id="WP_229337003.1">
    <property type="nucleotide sequence ID" value="NZ_JAJBZG010000001.1"/>
</dbReference>
<name>A0A9X1RVH2_9FLAO</name>
<evidence type="ECO:0000313" key="3">
    <source>
        <dbReference type="Proteomes" id="UP001139414"/>
    </source>
</evidence>
<dbReference type="Gene3D" id="1.40.20.10">
    <property type="entry name" value="CHAD domain"/>
    <property type="match status" value="1"/>
</dbReference>
<dbReference type="PANTHER" id="PTHR39339">
    <property type="entry name" value="SLR1444 PROTEIN"/>
    <property type="match status" value="1"/>
</dbReference>
<accession>A0A9X1RVH2</accession>
<keyword evidence="3" id="KW-1185">Reference proteome</keyword>
<dbReference type="Pfam" id="PF05235">
    <property type="entry name" value="CHAD"/>
    <property type="match status" value="1"/>
</dbReference>
<sequence>MVYKLNKEKSLIKNISSIANEEIEASLEALETLNIHEAIHDIRKRLKKLRALCRLVRDEMGEDNYKSINIYFRDLGKEISDFRDLTAHLETLEMLNERFGKYLYVNFFRTFSKQIEEEREQMENNLRSQNFFSEHLVKKLKKAKQELTSWPVESNNIDIILPSIERVYKRGQMALQKAYETPEKENFHEWRKRVKYLWYQTLLLQDTWPNFFDTLEAEIHELADLLGNDHDLMVLKEKILAGDFSLKEETHRELMIAIINEYSNSLRSNAKTRGELIYAESPKDFKKRIGKYTEINWN</sequence>
<gene>
    <name evidence="2" type="ORF">LGQ90_00460</name>
</gene>
<dbReference type="InterPro" id="IPR038186">
    <property type="entry name" value="CHAD_dom_sf"/>
</dbReference>
<feature type="domain" description="CHAD" evidence="1">
    <location>
        <begin position="8"/>
        <end position="283"/>
    </location>
</feature>
<dbReference type="EMBL" id="JAJBZG010000001">
    <property type="protein sequence ID" value="MCB7479722.1"/>
    <property type="molecule type" value="Genomic_DNA"/>
</dbReference>
<dbReference type="PROSITE" id="PS51708">
    <property type="entry name" value="CHAD"/>
    <property type="match status" value="1"/>
</dbReference>
<dbReference type="AlphaFoldDB" id="A0A9X1RVH2"/>
<dbReference type="InterPro" id="IPR007899">
    <property type="entry name" value="CHAD_dom"/>
</dbReference>
<comment type="caution">
    <text evidence="2">The sequence shown here is derived from an EMBL/GenBank/DDBJ whole genome shotgun (WGS) entry which is preliminary data.</text>
</comment>
<evidence type="ECO:0000259" key="1">
    <source>
        <dbReference type="PROSITE" id="PS51708"/>
    </source>
</evidence>
<evidence type="ECO:0000313" key="2">
    <source>
        <dbReference type="EMBL" id="MCB7479722.1"/>
    </source>
</evidence>
<organism evidence="2 3">
    <name type="scientific">Christiangramia sediminis</name>
    <dbReference type="NCBI Taxonomy" id="2881336"/>
    <lineage>
        <taxon>Bacteria</taxon>
        <taxon>Pseudomonadati</taxon>
        <taxon>Bacteroidota</taxon>
        <taxon>Flavobacteriia</taxon>
        <taxon>Flavobacteriales</taxon>
        <taxon>Flavobacteriaceae</taxon>
        <taxon>Christiangramia</taxon>
    </lineage>
</organism>